<proteinExistence type="predicted"/>
<organism evidence="1 2">
    <name type="scientific">Opisthorchis viverrini</name>
    <name type="common">Southeast Asian liver fluke</name>
    <dbReference type="NCBI Taxonomy" id="6198"/>
    <lineage>
        <taxon>Eukaryota</taxon>
        <taxon>Metazoa</taxon>
        <taxon>Spiralia</taxon>
        <taxon>Lophotrochozoa</taxon>
        <taxon>Platyhelminthes</taxon>
        <taxon>Trematoda</taxon>
        <taxon>Digenea</taxon>
        <taxon>Opisthorchiida</taxon>
        <taxon>Opisthorchiata</taxon>
        <taxon>Opisthorchiidae</taxon>
        <taxon>Opisthorchis</taxon>
    </lineage>
</organism>
<accession>A0A1S8WM86</accession>
<dbReference type="Proteomes" id="UP000243686">
    <property type="component" value="Unassembled WGS sequence"/>
</dbReference>
<evidence type="ECO:0000313" key="1">
    <source>
        <dbReference type="EMBL" id="OON15580.1"/>
    </source>
</evidence>
<dbReference type="Gene3D" id="2.60.120.950">
    <property type="entry name" value="Circovirus capsid protein"/>
    <property type="match status" value="1"/>
</dbReference>
<name>A0A1S8WM86_OPIVI</name>
<protein>
    <submittedName>
        <fullName evidence="1">Uncharacterized protein</fullName>
    </submittedName>
</protein>
<dbReference type="EMBL" id="KV903421">
    <property type="protein sequence ID" value="OON15580.1"/>
    <property type="molecule type" value="Genomic_DNA"/>
</dbReference>
<reference evidence="1 2" key="1">
    <citation type="submission" date="2015-03" db="EMBL/GenBank/DDBJ databases">
        <title>Draft genome of the nematode, Opisthorchis viverrini.</title>
        <authorList>
            <person name="Mitreva M."/>
        </authorList>
    </citation>
    <scope>NUCLEOTIDE SEQUENCE [LARGE SCALE GENOMIC DNA]</scope>
    <source>
        <strain evidence="1">Khon Kaen</strain>
    </source>
</reference>
<dbReference type="AlphaFoldDB" id="A0A1S8WM86"/>
<evidence type="ECO:0000313" key="2">
    <source>
        <dbReference type="Proteomes" id="UP000243686"/>
    </source>
</evidence>
<dbReference type="InterPro" id="IPR038652">
    <property type="entry name" value="Circovirus_capsid_sf"/>
</dbReference>
<sequence>MGCNRLRHLGDLEIITDRTLSAWESHIQKVPHLRCCEPNRELLLDVERRLVGLIERIQRTRRFALEQYAKICEKEGEIPAVFDGSSSEEDLRTGLRSRFVCHKFITVLDVNTDRADFEIAPKVEDFQQAKCLLDLYRRFRIKGINVRYRSDIRGAMATWKDLGSACVRLGCAPIAYKGQYTNCSETDCLRIKGFYREFVLQRDFAINRKALWVNGDKPEGRRNPWSADPKVPHYGLYFKFCNLSPEYQAKVKRAGKLYITAYIQFRDRKLAT</sequence>
<gene>
    <name evidence="1" type="ORF">X801_08614</name>
</gene>
<keyword evidence="2" id="KW-1185">Reference proteome</keyword>